<name>A0ABZ0CMX4_BORAD</name>
<dbReference type="Pfam" id="PF12323">
    <property type="entry name" value="HTH_OrfB_IS605"/>
    <property type="match status" value="1"/>
</dbReference>
<accession>A0ABZ0CMX4</accession>
<sequence>MFGCIRLLYNEILNDGKDSYSRRRKVLVLFQVNIKRTFHS</sequence>
<dbReference type="EMBL" id="CP132459">
    <property type="protein sequence ID" value="WNY66338.2"/>
    <property type="molecule type" value="Genomic_DNA"/>
</dbReference>
<keyword evidence="3" id="KW-1185">Reference proteome</keyword>
<keyword evidence="2" id="KW-0614">Plasmid</keyword>
<dbReference type="Proteomes" id="UP001305787">
    <property type="component" value="Plasmid lp17"/>
</dbReference>
<evidence type="ECO:0000313" key="3">
    <source>
        <dbReference type="Proteomes" id="UP001305787"/>
    </source>
</evidence>
<organism evidence="2 3">
    <name type="scientific">Borrelia andersonii</name>
    <name type="common">Borreliella andersonii</name>
    <dbReference type="NCBI Taxonomy" id="42109"/>
    <lineage>
        <taxon>Bacteria</taxon>
        <taxon>Pseudomonadati</taxon>
        <taxon>Spirochaetota</taxon>
        <taxon>Spirochaetia</taxon>
        <taxon>Spirochaetales</taxon>
        <taxon>Borreliaceae</taxon>
        <taxon>Borreliella</taxon>
    </lineage>
</organism>
<evidence type="ECO:0000313" key="2">
    <source>
        <dbReference type="EMBL" id="WNY66338.2"/>
    </source>
</evidence>
<evidence type="ECO:0000259" key="1">
    <source>
        <dbReference type="Pfam" id="PF12323"/>
    </source>
</evidence>
<geneLocation type="plasmid" evidence="2 3">
    <name>lp17</name>
</geneLocation>
<dbReference type="InterPro" id="IPR021027">
    <property type="entry name" value="Transposase_put_HTH"/>
</dbReference>
<reference evidence="2" key="1">
    <citation type="submission" date="2023-07" db="EMBL/GenBank/DDBJ databases">
        <title>Genome sequencing of multiple Borrelia sensu lato isolates.</title>
        <authorList>
            <person name="Mongodin E.F."/>
            <person name="Rudenko N."/>
            <person name="Fraser C.M."/>
            <person name="Schutzer S."/>
            <person name="Luft B."/>
            <person name="Morgan R."/>
            <person name="Chastens S."/>
            <person name="Qiu W."/>
        </authorList>
    </citation>
    <scope>NUCLEOTIDE SEQUENCE [LARGE SCALE GENOMIC DNA]</scope>
    <source>
        <strain evidence="2">21038</strain>
    </source>
</reference>
<dbReference type="RefSeq" id="WP_421115102.1">
    <property type="nucleotide sequence ID" value="NZ_CP132459.1"/>
</dbReference>
<protein>
    <submittedName>
        <fullName evidence="2">Helix-turn-helix domain-containing protein</fullName>
    </submittedName>
</protein>
<feature type="domain" description="Transposase putative helix-turn-helix" evidence="1">
    <location>
        <begin position="1"/>
        <end position="25"/>
    </location>
</feature>
<proteinExistence type="predicted"/>
<gene>
    <name evidence="2" type="ORF">QIA45_04460</name>
</gene>